<reference evidence="1 2" key="1">
    <citation type="submission" date="2020-08" db="EMBL/GenBank/DDBJ databases">
        <authorList>
            <person name="Newling K."/>
            <person name="Davey J."/>
            <person name="Forrester S."/>
        </authorList>
    </citation>
    <scope>NUCLEOTIDE SEQUENCE [LARGE SCALE GENOMIC DNA]</scope>
    <source>
        <strain evidence="2">Crithidia deanei Carvalho (ATCC PRA-265)</strain>
    </source>
</reference>
<dbReference type="VEuPathDB" id="TriTrypDB:ADEAN_001041100"/>
<evidence type="ECO:0008006" key="3">
    <source>
        <dbReference type="Google" id="ProtNLM"/>
    </source>
</evidence>
<organism evidence="1 2">
    <name type="scientific">Angomonas deanei</name>
    <dbReference type="NCBI Taxonomy" id="59799"/>
    <lineage>
        <taxon>Eukaryota</taxon>
        <taxon>Discoba</taxon>
        <taxon>Euglenozoa</taxon>
        <taxon>Kinetoplastea</taxon>
        <taxon>Metakinetoplastina</taxon>
        <taxon>Trypanosomatida</taxon>
        <taxon>Trypanosomatidae</taxon>
        <taxon>Strigomonadinae</taxon>
        <taxon>Angomonas</taxon>
    </lineage>
</organism>
<proteinExistence type="predicted"/>
<gene>
    <name evidence="1" type="ORF">ADEAN_001041100</name>
</gene>
<dbReference type="AlphaFoldDB" id="A0A7G2CUF2"/>
<protein>
    <recommendedName>
        <fullName evidence="3">Mediator complex subunit 9</fullName>
    </recommendedName>
</protein>
<evidence type="ECO:0000313" key="2">
    <source>
        <dbReference type="Proteomes" id="UP000515908"/>
    </source>
</evidence>
<name>A0A7G2CUF2_9TRYP</name>
<dbReference type="EMBL" id="LR877172">
    <property type="protein sequence ID" value="CAD2222857.1"/>
    <property type="molecule type" value="Genomic_DNA"/>
</dbReference>
<accession>A0A7G2CUF2</accession>
<evidence type="ECO:0000313" key="1">
    <source>
        <dbReference type="EMBL" id="CAD2222857.1"/>
    </source>
</evidence>
<keyword evidence="2" id="KW-1185">Reference proteome</keyword>
<sequence>MSASPPQKGATARPELVVPESLKQLTSKIDPTPHAEPPDATVPPLVPTVEILQLIDELQSLYNRLIQLSIHSYTAEEDQREEEVEVALTDLTRLVGQIQTAIRSKLSQTGRMALIEYFRMEIARRKETIVRMEAKLDYARKV</sequence>
<dbReference type="Proteomes" id="UP000515908">
    <property type="component" value="Chromosome 28"/>
</dbReference>